<name>A0A518G176_9BACT</name>
<evidence type="ECO:0000256" key="1">
    <source>
        <dbReference type="SAM" id="MobiDB-lite"/>
    </source>
</evidence>
<sequence length="68" mass="7506">MSRPTPADQSVENASEPPAKTSVNNAPSLPKIVPFTELSRCGEEVWISHNGQLYRLRSTKQGKLILTK</sequence>
<dbReference type="Gene3D" id="2.10.70.10">
    <property type="entry name" value="Complement Module, domain 1"/>
    <property type="match status" value="1"/>
</dbReference>
<evidence type="ECO:0000313" key="3">
    <source>
        <dbReference type="Proteomes" id="UP000318017"/>
    </source>
</evidence>
<keyword evidence="3" id="KW-1185">Reference proteome</keyword>
<evidence type="ECO:0000313" key="2">
    <source>
        <dbReference type="EMBL" id="QDV22290.1"/>
    </source>
</evidence>
<dbReference type="KEGG" id="ahel:Q31a_05740"/>
<accession>A0A518G176</accession>
<evidence type="ECO:0008006" key="4">
    <source>
        <dbReference type="Google" id="ProtNLM"/>
    </source>
</evidence>
<dbReference type="OrthoDB" id="290460at2"/>
<protein>
    <recommendedName>
        <fullName evidence="4">Hemin uptake protein hemP</fullName>
    </recommendedName>
</protein>
<organism evidence="2 3">
    <name type="scientific">Aureliella helgolandensis</name>
    <dbReference type="NCBI Taxonomy" id="2527968"/>
    <lineage>
        <taxon>Bacteria</taxon>
        <taxon>Pseudomonadati</taxon>
        <taxon>Planctomycetota</taxon>
        <taxon>Planctomycetia</taxon>
        <taxon>Pirellulales</taxon>
        <taxon>Pirellulaceae</taxon>
        <taxon>Aureliella</taxon>
    </lineage>
</organism>
<dbReference type="EMBL" id="CP036298">
    <property type="protein sequence ID" value="QDV22290.1"/>
    <property type="molecule type" value="Genomic_DNA"/>
</dbReference>
<dbReference type="RefSeq" id="WP_145073607.1">
    <property type="nucleotide sequence ID" value="NZ_CP036298.1"/>
</dbReference>
<reference evidence="2 3" key="1">
    <citation type="submission" date="2019-02" db="EMBL/GenBank/DDBJ databases">
        <title>Deep-cultivation of Planctomycetes and their phenomic and genomic characterization uncovers novel biology.</title>
        <authorList>
            <person name="Wiegand S."/>
            <person name="Jogler M."/>
            <person name="Boedeker C."/>
            <person name="Pinto D."/>
            <person name="Vollmers J."/>
            <person name="Rivas-Marin E."/>
            <person name="Kohn T."/>
            <person name="Peeters S.H."/>
            <person name="Heuer A."/>
            <person name="Rast P."/>
            <person name="Oberbeckmann S."/>
            <person name="Bunk B."/>
            <person name="Jeske O."/>
            <person name="Meyerdierks A."/>
            <person name="Storesund J.E."/>
            <person name="Kallscheuer N."/>
            <person name="Luecker S."/>
            <person name="Lage O.M."/>
            <person name="Pohl T."/>
            <person name="Merkel B.J."/>
            <person name="Hornburger P."/>
            <person name="Mueller R.-W."/>
            <person name="Bruemmer F."/>
            <person name="Labrenz M."/>
            <person name="Spormann A.M."/>
            <person name="Op den Camp H."/>
            <person name="Overmann J."/>
            <person name="Amann R."/>
            <person name="Jetten M.S.M."/>
            <person name="Mascher T."/>
            <person name="Medema M.H."/>
            <person name="Devos D.P."/>
            <person name="Kaster A.-K."/>
            <person name="Ovreas L."/>
            <person name="Rohde M."/>
            <person name="Galperin M.Y."/>
            <person name="Jogler C."/>
        </authorList>
    </citation>
    <scope>NUCLEOTIDE SEQUENCE [LARGE SCALE GENOMIC DNA]</scope>
    <source>
        <strain evidence="2 3">Q31a</strain>
    </source>
</reference>
<dbReference type="AlphaFoldDB" id="A0A518G176"/>
<proteinExistence type="predicted"/>
<gene>
    <name evidence="2" type="ORF">Q31a_05740</name>
</gene>
<feature type="region of interest" description="Disordered" evidence="1">
    <location>
        <begin position="1"/>
        <end position="29"/>
    </location>
</feature>
<dbReference type="Proteomes" id="UP000318017">
    <property type="component" value="Chromosome"/>
</dbReference>
<dbReference type="InterPro" id="IPR019600">
    <property type="entry name" value="Hemin_uptake_protein_HemP"/>
</dbReference>
<dbReference type="Pfam" id="PF10636">
    <property type="entry name" value="hemP"/>
    <property type="match status" value="1"/>
</dbReference>